<accession>A0A7S4B3L3</accession>
<gene>
    <name evidence="3" type="ORF">PCAR00345_LOCUS5344</name>
</gene>
<dbReference type="InterPro" id="IPR001214">
    <property type="entry name" value="SET_dom"/>
</dbReference>
<protein>
    <recommendedName>
        <fullName evidence="2">SET domain-containing protein</fullName>
    </recommendedName>
</protein>
<evidence type="ECO:0000259" key="2">
    <source>
        <dbReference type="Pfam" id="PF00856"/>
    </source>
</evidence>
<dbReference type="EMBL" id="HBIZ01009149">
    <property type="protein sequence ID" value="CAE0752757.1"/>
    <property type="molecule type" value="Transcribed_RNA"/>
</dbReference>
<dbReference type="InterPro" id="IPR050600">
    <property type="entry name" value="SETD3_SETD6_MTase"/>
</dbReference>
<name>A0A7S4B3L3_CHRCT</name>
<dbReference type="Pfam" id="PF00856">
    <property type="entry name" value="SET"/>
    <property type="match status" value="1"/>
</dbReference>
<dbReference type="GO" id="GO:0005634">
    <property type="term" value="C:nucleus"/>
    <property type="evidence" value="ECO:0007669"/>
    <property type="project" value="TreeGrafter"/>
</dbReference>
<organism evidence="3">
    <name type="scientific">Chrysotila carterae</name>
    <name type="common">Marine alga</name>
    <name type="synonym">Syracosphaera carterae</name>
    <dbReference type="NCBI Taxonomy" id="13221"/>
    <lineage>
        <taxon>Eukaryota</taxon>
        <taxon>Haptista</taxon>
        <taxon>Haptophyta</taxon>
        <taxon>Prymnesiophyceae</taxon>
        <taxon>Isochrysidales</taxon>
        <taxon>Isochrysidaceae</taxon>
        <taxon>Chrysotila</taxon>
    </lineage>
</organism>
<evidence type="ECO:0000256" key="1">
    <source>
        <dbReference type="SAM" id="MobiDB-lite"/>
    </source>
</evidence>
<dbReference type="CDD" id="cd10527">
    <property type="entry name" value="SET_LSMT"/>
    <property type="match status" value="1"/>
</dbReference>
<feature type="domain" description="SET" evidence="2">
    <location>
        <begin position="90"/>
        <end position="268"/>
    </location>
</feature>
<reference evidence="3" key="1">
    <citation type="submission" date="2021-01" db="EMBL/GenBank/DDBJ databases">
        <authorList>
            <person name="Corre E."/>
            <person name="Pelletier E."/>
            <person name="Niang G."/>
            <person name="Scheremetjew M."/>
            <person name="Finn R."/>
            <person name="Kale V."/>
            <person name="Holt S."/>
            <person name="Cochrane G."/>
            <person name="Meng A."/>
            <person name="Brown T."/>
            <person name="Cohen L."/>
        </authorList>
    </citation>
    <scope>NUCLEOTIDE SEQUENCE</scope>
    <source>
        <strain evidence="3">CCMP645</strain>
    </source>
</reference>
<feature type="compositionally biased region" description="Polar residues" evidence="1">
    <location>
        <begin position="8"/>
        <end position="21"/>
    </location>
</feature>
<sequence length="521" mass="55545">MAPPGNRHASTLPAQPATDSRPSPIPALNGSRSPSEQTRSCAQASSRAPAVPFGTDQSAIIQAYEAWLRERRVRWATACMKLTSGGVISGWGYIATQRIEKGKEICRVPRAACFGSTASADIEPPALDSQQRIALLMYKELQLSSKSTWAPFLEILTGKPASPWCWPADAQRFLEGTELEHVLQEKLRRLEAERKSCGVQGMDAGEYRRLCALVASTTNPWFGGSIVPFNWTLNYARHPNVSFEAEGGYVVARATRAISAGTELTQEYAETTSELVYRYGFVPDAHVPFDEDVCSISLELIQEVLAADSDGRAPKRSRPSAARGRASASAASVANAAASSSRTSLVCASGALAPSPWDGLEGRLTVELRRDGRGTAQLVGVMLALGADDDAWIAVAKELESIGGDEDDAIAASLVGRLCGASADALERLHEVAALEGGEDGDPWPALLQSVMPRMAVSSAVTKAIQVVERRRSLLTGTPLPAQPPSSGMVTAALQMATALRDIETSILAAAERTLRAEKFA</sequence>
<dbReference type="PANTHER" id="PTHR13271">
    <property type="entry name" value="UNCHARACTERIZED PUTATIVE METHYLTRANSFERASE"/>
    <property type="match status" value="1"/>
</dbReference>
<dbReference type="GO" id="GO:0016279">
    <property type="term" value="F:protein-lysine N-methyltransferase activity"/>
    <property type="evidence" value="ECO:0007669"/>
    <property type="project" value="TreeGrafter"/>
</dbReference>
<feature type="region of interest" description="Disordered" evidence="1">
    <location>
        <begin position="1"/>
        <end position="50"/>
    </location>
</feature>
<dbReference type="SUPFAM" id="SSF82199">
    <property type="entry name" value="SET domain"/>
    <property type="match status" value="1"/>
</dbReference>
<dbReference type="AlphaFoldDB" id="A0A7S4B3L3"/>
<dbReference type="InterPro" id="IPR046341">
    <property type="entry name" value="SET_dom_sf"/>
</dbReference>
<evidence type="ECO:0000313" key="3">
    <source>
        <dbReference type="EMBL" id="CAE0752757.1"/>
    </source>
</evidence>
<dbReference type="Gene3D" id="3.90.1410.10">
    <property type="entry name" value="set domain protein methyltransferase, domain 1"/>
    <property type="match status" value="1"/>
</dbReference>
<dbReference type="PANTHER" id="PTHR13271:SF156">
    <property type="entry name" value="SET DOMAIN-CONTAINING PROTEIN"/>
    <property type="match status" value="1"/>
</dbReference>
<feature type="compositionally biased region" description="Polar residues" evidence="1">
    <location>
        <begin position="30"/>
        <end position="46"/>
    </location>
</feature>
<proteinExistence type="predicted"/>